<comment type="caution">
    <text evidence="1">The sequence shown here is derived from an EMBL/GenBank/DDBJ whole genome shotgun (WGS) entry which is preliminary data.</text>
</comment>
<organism evidence="1 2">
    <name type="scientific">Tissierella carlieri</name>
    <dbReference type="NCBI Taxonomy" id="689904"/>
    <lineage>
        <taxon>Bacteria</taxon>
        <taxon>Bacillati</taxon>
        <taxon>Bacillota</taxon>
        <taxon>Tissierellia</taxon>
        <taxon>Tissierellales</taxon>
        <taxon>Tissierellaceae</taxon>
        <taxon>Tissierella</taxon>
    </lineage>
</organism>
<evidence type="ECO:0000313" key="1">
    <source>
        <dbReference type="EMBL" id="MCQ4925027.1"/>
    </source>
</evidence>
<name>A0ABT1SF87_9FIRM</name>
<keyword evidence="2" id="KW-1185">Reference proteome</keyword>
<accession>A0ABT1SF87</accession>
<sequence>MSNKVVTKVVLLDRKLVKRIDKKLEEKGGNEEELFEIKFDDGKVAKVNICKSYPSFIRVELYNEHVFLDAMEQSNTILGDYIFWTEEGEYVLDIKKDKRFNYRNKGR</sequence>
<reference evidence="1 2" key="1">
    <citation type="submission" date="2022-06" db="EMBL/GenBank/DDBJ databases">
        <title>Isolation of gut microbiota from human fecal samples.</title>
        <authorList>
            <person name="Pamer E.G."/>
            <person name="Barat B."/>
            <person name="Waligurski E."/>
            <person name="Medina S."/>
            <person name="Paddock L."/>
            <person name="Mostad J."/>
        </authorList>
    </citation>
    <scope>NUCLEOTIDE SEQUENCE [LARGE SCALE GENOMIC DNA]</scope>
    <source>
        <strain evidence="1 2">DFI.7.95</strain>
    </source>
</reference>
<gene>
    <name evidence="1" type="ORF">NE686_18140</name>
</gene>
<evidence type="ECO:0000313" key="2">
    <source>
        <dbReference type="Proteomes" id="UP001524478"/>
    </source>
</evidence>
<proteinExistence type="predicted"/>
<dbReference type="Proteomes" id="UP001524478">
    <property type="component" value="Unassembled WGS sequence"/>
</dbReference>
<dbReference type="EMBL" id="JANGAC010000017">
    <property type="protein sequence ID" value="MCQ4925027.1"/>
    <property type="molecule type" value="Genomic_DNA"/>
</dbReference>
<dbReference type="RefSeq" id="WP_256312619.1">
    <property type="nucleotide sequence ID" value="NZ_JANGAC010000017.1"/>
</dbReference>
<protein>
    <submittedName>
        <fullName evidence="1">Uncharacterized protein</fullName>
    </submittedName>
</protein>